<reference evidence="2 3" key="1">
    <citation type="submission" date="2023-10" db="EMBL/GenBank/DDBJ databases">
        <title>Chromosome-scale genome assembly provides insights into flower coloration mechanisms of Canna indica.</title>
        <authorList>
            <person name="Li C."/>
        </authorList>
    </citation>
    <scope>NUCLEOTIDE SEQUENCE [LARGE SCALE GENOMIC DNA]</scope>
    <source>
        <tissue evidence="2">Flower</tissue>
    </source>
</reference>
<sequence>MPPSSRAFPRYIKDDDSIKIATLAHCSRDEVEPMQENHGEGLEEADAVEESGDAHKEADSRFLTFPSAIQQSQQRQQALNLANSDAGMSQKTRKRRDFGTGLPMNR</sequence>
<feature type="compositionally biased region" description="Low complexity" evidence="1">
    <location>
        <begin position="70"/>
        <end position="84"/>
    </location>
</feature>
<name>A0AAQ3K7L6_9LILI</name>
<evidence type="ECO:0000256" key="1">
    <source>
        <dbReference type="SAM" id="MobiDB-lite"/>
    </source>
</evidence>
<gene>
    <name evidence="2" type="ORF">Cni_G11984</name>
</gene>
<accession>A0AAQ3K7L6</accession>
<dbReference type="AlphaFoldDB" id="A0AAQ3K7L6"/>
<dbReference type="Proteomes" id="UP001327560">
    <property type="component" value="Chromosome 4"/>
</dbReference>
<evidence type="ECO:0000313" key="2">
    <source>
        <dbReference type="EMBL" id="WOL03264.1"/>
    </source>
</evidence>
<protein>
    <submittedName>
        <fullName evidence="2">Uncharacterized protein</fullName>
    </submittedName>
</protein>
<feature type="compositionally biased region" description="Basic and acidic residues" evidence="1">
    <location>
        <begin position="29"/>
        <end position="41"/>
    </location>
</feature>
<keyword evidence="3" id="KW-1185">Reference proteome</keyword>
<feature type="compositionally biased region" description="Acidic residues" evidence="1">
    <location>
        <begin position="42"/>
        <end position="51"/>
    </location>
</feature>
<organism evidence="2 3">
    <name type="scientific">Canna indica</name>
    <name type="common">Indian-shot</name>
    <dbReference type="NCBI Taxonomy" id="4628"/>
    <lineage>
        <taxon>Eukaryota</taxon>
        <taxon>Viridiplantae</taxon>
        <taxon>Streptophyta</taxon>
        <taxon>Embryophyta</taxon>
        <taxon>Tracheophyta</taxon>
        <taxon>Spermatophyta</taxon>
        <taxon>Magnoliopsida</taxon>
        <taxon>Liliopsida</taxon>
        <taxon>Zingiberales</taxon>
        <taxon>Cannaceae</taxon>
        <taxon>Canna</taxon>
    </lineage>
</organism>
<dbReference type="EMBL" id="CP136893">
    <property type="protein sequence ID" value="WOL03264.1"/>
    <property type="molecule type" value="Genomic_DNA"/>
</dbReference>
<feature type="region of interest" description="Disordered" evidence="1">
    <location>
        <begin position="29"/>
        <end position="106"/>
    </location>
</feature>
<proteinExistence type="predicted"/>
<evidence type="ECO:0000313" key="3">
    <source>
        <dbReference type="Proteomes" id="UP001327560"/>
    </source>
</evidence>